<name>D4YRH4_9LACO</name>
<evidence type="ECO:0000313" key="1">
    <source>
        <dbReference type="EMBL" id="EFG56284.1"/>
    </source>
</evidence>
<organism evidence="1 2">
    <name type="scientific">Lactobacillus amylolyticus DSM 11664</name>
    <dbReference type="NCBI Taxonomy" id="585524"/>
    <lineage>
        <taxon>Bacteria</taxon>
        <taxon>Bacillati</taxon>
        <taxon>Bacillota</taxon>
        <taxon>Bacilli</taxon>
        <taxon>Lactobacillales</taxon>
        <taxon>Lactobacillaceae</taxon>
        <taxon>Lactobacillus</taxon>
    </lineage>
</organism>
<proteinExistence type="predicted"/>
<dbReference type="Proteomes" id="UP000004069">
    <property type="component" value="Unassembled WGS sequence"/>
</dbReference>
<comment type="caution">
    <text evidence="1">The sequence shown here is derived from an EMBL/GenBank/DDBJ whole genome shotgun (WGS) entry which is preliminary data.</text>
</comment>
<protein>
    <submittedName>
        <fullName evidence="1">Uncharacterized protein</fullName>
    </submittedName>
</protein>
<dbReference type="EMBL" id="ADNY01000004">
    <property type="protein sequence ID" value="EFG56284.1"/>
    <property type="molecule type" value="Genomic_DNA"/>
</dbReference>
<keyword evidence="2" id="KW-1185">Reference proteome</keyword>
<sequence>MENHKMVFHLYYLELLTFNIFHTVNPIGKLAPTAKEAKKHG</sequence>
<reference evidence="1 2" key="1">
    <citation type="submission" date="2010-04" db="EMBL/GenBank/DDBJ databases">
        <authorList>
            <person name="Muzny D."/>
            <person name="Qin X."/>
            <person name="Deng J."/>
            <person name="Jiang H."/>
            <person name="Liu Y."/>
            <person name="Qu J."/>
            <person name="Song X.-Z."/>
            <person name="Zhang L."/>
            <person name="Thornton R."/>
            <person name="Coyle M."/>
            <person name="Francisco L."/>
            <person name="Jackson L."/>
            <person name="Javaid M."/>
            <person name="Korchina V."/>
            <person name="Kovar C."/>
            <person name="Mata R."/>
            <person name="Mathew T."/>
            <person name="Ngo R."/>
            <person name="Nguyen L."/>
            <person name="Nguyen N."/>
            <person name="Okwuonu G."/>
            <person name="Ongeri F."/>
            <person name="Pham C."/>
            <person name="Simmons D."/>
            <person name="Wilczek-Boney K."/>
            <person name="Hale W."/>
            <person name="Jakkamsetti A."/>
            <person name="Pham P."/>
            <person name="Ruth R."/>
            <person name="San Lucas F."/>
            <person name="Warren J."/>
            <person name="Zhang J."/>
            <person name="Zhao Z."/>
            <person name="Zhou C."/>
            <person name="Zhu D."/>
            <person name="Lee S."/>
            <person name="Bess C."/>
            <person name="Blankenburg K."/>
            <person name="Forbes L."/>
            <person name="Fu Q."/>
            <person name="Gubbala S."/>
            <person name="Hirani K."/>
            <person name="Jayaseelan J.C."/>
            <person name="Lara F."/>
            <person name="Munidasa M."/>
            <person name="Palculict T."/>
            <person name="Patil S."/>
            <person name="Pu L.-L."/>
            <person name="Saada N."/>
            <person name="Tang L."/>
            <person name="Weissenberger G."/>
            <person name="Zhu Y."/>
            <person name="Hemphill L."/>
            <person name="Shang Y."/>
            <person name="Youmans B."/>
            <person name="Ayvaz T."/>
            <person name="Ross M."/>
            <person name="Santibanez J."/>
            <person name="Aqrawi P."/>
            <person name="Gross S."/>
            <person name="Joshi V."/>
            <person name="Fowler G."/>
            <person name="Nazareth L."/>
            <person name="Reid J."/>
            <person name="Worley K."/>
            <person name="Petrosino J."/>
            <person name="Highlander S."/>
            <person name="Gibbs R."/>
        </authorList>
    </citation>
    <scope>NUCLEOTIDE SEQUENCE [LARGE SCALE GENOMIC DNA]</scope>
    <source>
        <strain evidence="1 2">DSM 11664</strain>
    </source>
</reference>
<accession>D4YRH4</accession>
<gene>
    <name evidence="1" type="ORF">HMPREF0493_0102</name>
</gene>
<evidence type="ECO:0000313" key="2">
    <source>
        <dbReference type="Proteomes" id="UP000004069"/>
    </source>
</evidence>
<dbReference type="AlphaFoldDB" id="D4YRH4"/>